<dbReference type="RefSeq" id="WP_106294599.1">
    <property type="nucleotide sequence ID" value="NZ_PVTH01000010.1"/>
</dbReference>
<dbReference type="SUPFAM" id="SSF48452">
    <property type="entry name" value="TPR-like"/>
    <property type="match status" value="2"/>
</dbReference>
<evidence type="ECO:0000313" key="10">
    <source>
        <dbReference type="EMBL" id="PRY49856.1"/>
    </source>
</evidence>
<comment type="caution">
    <text evidence="10">The sequence shown here is derived from an EMBL/GenBank/DDBJ whole genome shotgun (WGS) entry which is preliminary data.</text>
</comment>
<gene>
    <name evidence="10" type="ORF">B0I27_11030</name>
</gene>
<dbReference type="PROSITE" id="PS51257">
    <property type="entry name" value="PROKAR_LIPOPROTEIN"/>
    <property type="match status" value="1"/>
</dbReference>
<dbReference type="Gene3D" id="1.10.287.130">
    <property type="match status" value="1"/>
</dbReference>
<keyword evidence="4" id="KW-0808">Transferase</keyword>
<evidence type="ECO:0000256" key="4">
    <source>
        <dbReference type="ARBA" id="ARBA00022679"/>
    </source>
</evidence>
<dbReference type="PANTHER" id="PTHR43711">
    <property type="entry name" value="TWO-COMPONENT HISTIDINE KINASE"/>
    <property type="match status" value="1"/>
</dbReference>
<dbReference type="EC" id="2.7.13.3" evidence="2"/>
<evidence type="ECO:0000259" key="9">
    <source>
        <dbReference type="PROSITE" id="PS50109"/>
    </source>
</evidence>
<dbReference type="InterPro" id="IPR003661">
    <property type="entry name" value="HisK_dim/P_dom"/>
</dbReference>
<dbReference type="SUPFAM" id="SSF55874">
    <property type="entry name" value="ATPase domain of HSP90 chaperone/DNA topoisomerase II/histidine kinase"/>
    <property type="match status" value="1"/>
</dbReference>
<dbReference type="SMART" id="SM00387">
    <property type="entry name" value="HATPase_c"/>
    <property type="match status" value="1"/>
</dbReference>
<evidence type="ECO:0000256" key="3">
    <source>
        <dbReference type="ARBA" id="ARBA00022553"/>
    </source>
</evidence>
<dbReference type="CDD" id="cd00082">
    <property type="entry name" value="HisKA"/>
    <property type="match status" value="1"/>
</dbReference>
<dbReference type="SMART" id="SM00028">
    <property type="entry name" value="TPR"/>
    <property type="match status" value="5"/>
</dbReference>
<keyword evidence="7" id="KW-0812">Transmembrane</keyword>
<name>A0A2T0TVW9_9SPHI</name>
<dbReference type="GO" id="GO:0000155">
    <property type="term" value="F:phosphorelay sensor kinase activity"/>
    <property type="evidence" value="ECO:0007669"/>
    <property type="project" value="InterPro"/>
</dbReference>
<dbReference type="InterPro" id="IPR036097">
    <property type="entry name" value="HisK_dim/P_sf"/>
</dbReference>
<protein>
    <recommendedName>
        <fullName evidence="2">histidine kinase</fullName>
        <ecNumber evidence="2">2.7.13.3</ecNumber>
    </recommendedName>
</protein>
<dbReference type="SUPFAM" id="SSF47384">
    <property type="entry name" value="Homodimeric domain of signal transducing histidine kinase"/>
    <property type="match status" value="1"/>
</dbReference>
<sequence length="642" mass="71647">MDIRSILLYSISLLALLISSCAGDIPDKSADLGKVDAGIYRTIDSLNEVAFRTKKNDVMRALDVVYKAAYLAELYHYDKGMAASLLTEAGIYHQNGYHKRALTLYYKSLDISTKIKDSLHIAKANQQIGNALMESGDYAEAERLYTIAVDYYSILGQSEDLVNIWNSLGSVKLAAGRIDSATSYFIEAREASQRLGYTYGTKKSNHNLGLLNAKIGKLATARDYFNTSLAIDIKAKDAYGIALNRNELARLEIREGDYADAVDLLKLALKSAGSISAGQLQIESLKSLCEVYRKKQDMTELVKYQEMLIDRQNDLAEREKFYSMNFLEILKAKEQERFVFQKKIVTAQQRVAYSNVVLGVVSAGLITLILLTILWYKNYKRAKSYSKELMDKNEVIQKHVLALNKLNSAITDQNERLEESNRMKDKLLSIVSHDLRTPLTNTKGILDLVEGNYLSSAELNQLLKDLDAQYVKSLTLLDNLLFWIKGQMSGSALESKVIDLKPLIDSLCHELEISAAKKDILLINDIKAGLSISGDREMIKVVFRNLLTNALKFTEKGYVRIYATVDDGITVHVEDNGIGMSEEVLKKVLSRSYFTTKGTHKESGTGFGLLICKDLIEKHGASLSVKSEVGQGAVFSVRFGAK</sequence>
<evidence type="ECO:0000256" key="8">
    <source>
        <dbReference type="SAM" id="SignalP"/>
    </source>
</evidence>
<feature type="domain" description="Histidine kinase" evidence="9">
    <location>
        <begin position="430"/>
        <end position="642"/>
    </location>
</feature>
<dbReference type="OrthoDB" id="9810447at2"/>
<dbReference type="Pfam" id="PF13424">
    <property type="entry name" value="TPR_12"/>
    <property type="match status" value="2"/>
</dbReference>
<comment type="catalytic activity">
    <reaction evidence="1">
        <text>ATP + protein L-histidine = ADP + protein N-phospho-L-histidine.</text>
        <dbReference type="EC" id="2.7.13.3"/>
    </reaction>
</comment>
<dbReference type="InterPro" id="IPR050736">
    <property type="entry name" value="Sensor_HK_Regulatory"/>
</dbReference>
<dbReference type="InterPro" id="IPR011990">
    <property type="entry name" value="TPR-like_helical_dom_sf"/>
</dbReference>
<keyword evidence="7" id="KW-0472">Membrane</keyword>
<organism evidence="10 11">
    <name type="scientific">Arcticibacter pallidicorallinus</name>
    <dbReference type="NCBI Taxonomy" id="1259464"/>
    <lineage>
        <taxon>Bacteria</taxon>
        <taxon>Pseudomonadati</taxon>
        <taxon>Bacteroidota</taxon>
        <taxon>Sphingobacteriia</taxon>
        <taxon>Sphingobacteriales</taxon>
        <taxon>Sphingobacteriaceae</taxon>
        <taxon>Arcticibacter</taxon>
    </lineage>
</organism>
<feature type="transmembrane region" description="Helical" evidence="7">
    <location>
        <begin position="352"/>
        <end position="376"/>
    </location>
</feature>
<dbReference type="Gene3D" id="1.25.40.10">
    <property type="entry name" value="Tetratricopeptide repeat domain"/>
    <property type="match status" value="2"/>
</dbReference>
<evidence type="ECO:0000256" key="6">
    <source>
        <dbReference type="ARBA" id="ARBA00023012"/>
    </source>
</evidence>
<dbReference type="Proteomes" id="UP000238034">
    <property type="component" value="Unassembled WGS sequence"/>
</dbReference>
<dbReference type="InterPro" id="IPR003594">
    <property type="entry name" value="HATPase_dom"/>
</dbReference>
<dbReference type="InterPro" id="IPR004358">
    <property type="entry name" value="Sig_transdc_His_kin-like_C"/>
</dbReference>
<dbReference type="PRINTS" id="PR00344">
    <property type="entry name" value="BCTRLSENSOR"/>
</dbReference>
<dbReference type="Pfam" id="PF00512">
    <property type="entry name" value="HisKA"/>
    <property type="match status" value="1"/>
</dbReference>
<dbReference type="InterPro" id="IPR005467">
    <property type="entry name" value="His_kinase_dom"/>
</dbReference>
<reference evidence="10 11" key="1">
    <citation type="submission" date="2018-03" db="EMBL/GenBank/DDBJ databases">
        <title>Genomic Encyclopedia of Type Strains, Phase III (KMG-III): the genomes of soil and plant-associated and newly described type strains.</title>
        <authorList>
            <person name="Whitman W."/>
        </authorList>
    </citation>
    <scope>NUCLEOTIDE SEQUENCE [LARGE SCALE GENOMIC DNA]</scope>
    <source>
        <strain evidence="10 11">CGMCC 1.9313</strain>
    </source>
</reference>
<evidence type="ECO:0000256" key="7">
    <source>
        <dbReference type="SAM" id="Phobius"/>
    </source>
</evidence>
<proteinExistence type="predicted"/>
<dbReference type="Pfam" id="PF02518">
    <property type="entry name" value="HATPase_c"/>
    <property type="match status" value="1"/>
</dbReference>
<dbReference type="PANTHER" id="PTHR43711:SF1">
    <property type="entry name" value="HISTIDINE KINASE 1"/>
    <property type="match status" value="1"/>
</dbReference>
<keyword evidence="11" id="KW-1185">Reference proteome</keyword>
<keyword evidence="5 10" id="KW-0418">Kinase</keyword>
<feature type="chain" id="PRO_5015550610" description="histidine kinase" evidence="8">
    <location>
        <begin position="23"/>
        <end position="642"/>
    </location>
</feature>
<evidence type="ECO:0000313" key="11">
    <source>
        <dbReference type="Proteomes" id="UP000238034"/>
    </source>
</evidence>
<evidence type="ECO:0000256" key="2">
    <source>
        <dbReference type="ARBA" id="ARBA00012438"/>
    </source>
</evidence>
<keyword evidence="8" id="KW-0732">Signal</keyword>
<dbReference type="PROSITE" id="PS50109">
    <property type="entry name" value="HIS_KIN"/>
    <property type="match status" value="1"/>
</dbReference>
<dbReference type="EMBL" id="PVTH01000010">
    <property type="protein sequence ID" value="PRY49856.1"/>
    <property type="molecule type" value="Genomic_DNA"/>
</dbReference>
<accession>A0A2T0TVW9</accession>
<dbReference type="SMART" id="SM00388">
    <property type="entry name" value="HisKA"/>
    <property type="match status" value="1"/>
</dbReference>
<evidence type="ECO:0000256" key="5">
    <source>
        <dbReference type="ARBA" id="ARBA00022777"/>
    </source>
</evidence>
<keyword evidence="3" id="KW-0597">Phosphoprotein</keyword>
<dbReference type="InterPro" id="IPR036890">
    <property type="entry name" value="HATPase_C_sf"/>
</dbReference>
<dbReference type="AlphaFoldDB" id="A0A2T0TVW9"/>
<evidence type="ECO:0000256" key="1">
    <source>
        <dbReference type="ARBA" id="ARBA00000085"/>
    </source>
</evidence>
<feature type="signal peptide" evidence="8">
    <location>
        <begin position="1"/>
        <end position="22"/>
    </location>
</feature>
<dbReference type="InterPro" id="IPR019734">
    <property type="entry name" value="TPR_rpt"/>
</dbReference>
<dbReference type="Gene3D" id="3.30.565.10">
    <property type="entry name" value="Histidine kinase-like ATPase, C-terminal domain"/>
    <property type="match status" value="1"/>
</dbReference>
<keyword evidence="6" id="KW-0902">Two-component regulatory system</keyword>
<keyword evidence="7" id="KW-1133">Transmembrane helix</keyword>